<dbReference type="InterPro" id="IPR005064">
    <property type="entry name" value="BUG"/>
</dbReference>
<dbReference type="PIRSF" id="PIRSF017082">
    <property type="entry name" value="YflP"/>
    <property type="match status" value="1"/>
</dbReference>
<dbReference type="PANTHER" id="PTHR42928">
    <property type="entry name" value="TRICARBOXYLATE-BINDING PROTEIN"/>
    <property type="match status" value="1"/>
</dbReference>
<dbReference type="Proteomes" id="UP000680815">
    <property type="component" value="Unassembled WGS sequence"/>
</dbReference>
<organism evidence="3 4">
    <name type="scientific">Roseomonas nitratireducens</name>
    <dbReference type="NCBI Taxonomy" id="2820810"/>
    <lineage>
        <taxon>Bacteria</taxon>
        <taxon>Pseudomonadati</taxon>
        <taxon>Pseudomonadota</taxon>
        <taxon>Alphaproteobacteria</taxon>
        <taxon>Acetobacterales</taxon>
        <taxon>Roseomonadaceae</taxon>
        <taxon>Roseomonas</taxon>
    </lineage>
</organism>
<dbReference type="Pfam" id="PF03401">
    <property type="entry name" value="TctC"/>
    <property type="match status" value="1"/>
</dbReference>
<keyword evidence="4" id="KW-1185">Reference proteome</keyword>
<feature type="chain" id="PRO_5045836606" evidence="2">
    <location>
        <begin position="23"/>
        <end position="327"/>
    </location>
</feature>
<sequence>MFRRALAALAAIAGLAALPAEAQGPGWPPRDRQVRILVTYPPGGTSDFVARFLAQRLQEQTGQPFVVENRSGGGGVVGWTAAARAPADGTTFLLTDNSLATAPPLYPNLGFDILADFTPVSLLVDYPTVFVVPGNSEARSLRDFVDAARARGAEAGFYGSMGAGSSPHLYMEYLQDIASIRLTHVPYRGMGPAFADLLAGRVGLLIAAPPTVLGAVREGRARAIAIGTTGARIPALPDVPTAREQGFDFTYSFWYGVLAPRGLDPAIVGRMQEEVARFLATPEVQERFRQQGATTVGGDGPALRRVMEGELARWSEVIRVKGITLQN</sequence>
<dbReference type="SUPFAM" id="SSF53850">
    <property type="entry name" value="Periplasmic binding protein-like II"/>
    <property type="match status" value="1"/>
</dbReference>
<evidence type="ECO:0000256" key="2">
    <source>
        <dbReference type="SAM" id="SignalP"/>
    </source>
</evidence>
<proteinExistence type="inferred from homology"/>
<evidence type="ECO:0000313" key="3">
    <source>
        <dbReference type="EMBL" id="MBP0465605.1"/>
    </source>
</evidence>
<feature type="signal peptide" evidence="2">
    <location>
        <begin position="1"/>
        <end position="22"/>
    </location>
</feature>
<evidence type="ECO:0000313" key="4">
    <source>
        <dbReference type="Proteomes" id="UP000680815"/>
    </source>
</evidence>
<comment type="similarity">
    <text evidence="1">Belongs to the UPF0065 (bug) family.</text>
</comment>
<name>A0ABS4AW64_9PROT</name>
<keyword evidence="2" id="KW-0732">Signal</keyword>
<reference evidence="3 4" key="1">
    <citation type="submission" date="2021-03" db="EMBL/GenBank/DDBJ databases">
        <authorList>
            <person name="So Y."/>
        </authorList>
    </citation>
    <scope>NUCLEOTIDE SEQUENCE [LARGE SCALE GENOMIC DNA]</scope>
    <source>
        <strain evidence="3 4">PWR1</strain>
    </source>
</reference>
<dbReference type="Gene3D" id="3.40.190.150">
    <property type="entry name" value="Bordetella uptake gene, domain 1"/>
    <property type="match status" value="1"/>
</dbReference>
<dbReference type="RefSeq" id="WP_209352993.1">
    <property type="nucleotide sequence ID" value="NZ_JAGIYZ010000017.1"/>
</dbReference>
<dbReference type="PANTHER" id="PTHR42928:SF5">
    <property type="entry name" value="BLR1237 PROTEIN"/>
    <property type="match status" value="1"/>
</dbReference>
<gene>
    <name evidence="3" type="ORF">J5Y09_16890</name>
</gene>
<dbReference type="InterPro" id="IPR042100">
    <property type="entry name" value="Bug_dom1"/>
</dbReference>
<protein>
    <submittedName>
        <fullName evidence="3">Tripartite tricarboxylate transporter substrate binding protein</fullName>
    </submittedName>
</protein>
<comment type="caution">
    <text evidence="3">The sequence shown here is derived from an EMBL/GenBank/DDBJ whole genome shotgun (WGS) entry which is preliminary data.</text>
</comment>
<evidence type="ECO:0000256" key="1">
    <source>
        <dbReference type="ARBA" id="ARBA00006987"/>
    </source>
</evidence>
<dbReference type="EMBL" id="JAGIYZ010000017">
    <property type="protein sequence ID" value="MBP0465605.1"/>
    <property type="molecule type" value="Genomic_DNA"/>
</dbReference>
<accession>A0ABS4AW64</accession>
<dbReference type="Gene3D" id="3.40.190.10">
    <property type="entry name" value="Periplasmic binding protein-like II"/>
    <property type="match status" value="1"/>
</dbReference>